<dbReference type="Pfam" id="PF19054">
    <property type="entry name" value="DUF5753"/>
    <property type="match status" value="1"/>
</dbReference>
<dbReference type="SUPFAM" id="SSF47413">
    <property type="entry name" value="lambda repressor-like DNA-binding domains"/>
    <property type="match status" value="1"/>
</dbReference>
<evidence type="ECO:0000259" key="1">
    <source>
        <dbReference type="PROSITE" id="PS50943"/>
    </source>
</evidence>
<dbReference type="Pfam" id="PF01381">
    <property type="entry name" value="HTH_3"/>
    <property type="match status" value="1"/>
</dbReference>
<dbReference type="AlphaFoldDB" id="A0A388SVJ4"/>
<gene>
    <name evidence="2" type="ORF">SSP531S_20750</name>
</gene>
<comment type="caution">
    <text evidence="2">The sequence shown here is derived from an EMBL/GenBank/DDBJ whole genome shotgun (WGS) entry which is preliminary data.</text>
</comment>
<dbReference type="InterPro" id="IPR001387">
    <property type="entry name" value="Cro/C1-type_HTH"/>
</dbReference>
<dbReference type="EMBL" id="BGZL01000005">
    <property type="protein sequence ID" value="GBQ00657.1"/>
    <property type="molecule type" value="Genomic_DNA"/>
</dbReference>
<name>A0A388SVJ4_9ACTN</name>
<dbReference type="Proteomes" id="UP000265354">
    <property type="component" value="Unassembled WGS sequence"/>
</dbReference>
<evidence type="ECO:0000313" key="2">
    <source>
        <dbReference type="EMBL" id="GBQ00657.1"/>
    </source>
</evidence>
<dbReference type="CDD" id="cd00093">
    <property type="entry name" value="HTH_XRE"/>
    <property type="match status" value="1"/>
</dbReference>
<dbReference type="InterPro" id="IPR010982">
    <property type="entry name" value="Lambda_DNA-bd_dom_sf"/>
</dbReference>
<dbReference type="InterPro" id="IPR043917">
    <property type="entry name" value="DUF5753"/>
</dbReference>
<dbReference type="Gene3D" id="1.10.260.40">
    <property type="entry name" value="lambda repressor-like DNA-binding domains"/>
    <property type="match status" value="1"/>
</dbReference>
<dbReference type="GO" id="GO:0003677">
    <property type="term" value="F:DNA binding"/>
    <property type="evidence" value="ECO:0007669"/>
    <property type="project" value="InterPro"/>
</dbReference>
<proteinExistence type="predicted"/>
<accession>A0A388SVJ4</accession>
<reference evidence="2 3" key="1">
    <citation type="submission" date="2018-07" db="EMBL/GenBank/DDBJ databases">
        <title>Whole Genome Shotgun Sequence of Streptomyces spongiicola strain 531S.</title>
        <authorList>
            <person name="Dohra H."/>
            <person name="Kodani S."/>
        </authorList>
    </citation>
    <scope>NUCLEOTIDE SEQUENCE [LARGE SCALE GENOMIC DNA]</scope>
    <source>
        <strain evidence="2 3">531S</strain>
    </source>
</reference>
<protein>
    <submittedName>
        <fullName evidence="2">Helix-turn-helix domain-containing protein</fullName>
    </submittedName>
</protein>
<feature type="domain" description="HTH cro/C1-type" evidence="1">
    <location>
        <begin position="26"/>
        <end position="79"/>
    </location>
</feature>
<dbReference type="SMART" id="SM00530">
    <property type="entry name" value="HTH_XRE"/>
    <property type="match status" value="1"/>
</dbReference>
<dbReference type="PROSITE" id="PS50943">
    <property type="entry name" value="HTH_CROC1"/>
    <property type="match status" value="1"/>
</dbReference>
<evidence type="ECO:0000313" key="3">
    <source>
        <dbReference type="Proteomes" id="UP000265354"/>
    </source>
</evidence>
<sequence length="282" mass="31442">MVIAMARAENKQLAGPTARLVADVARKLRVRKGWTQEQLGKEIGFTGSAVSAMETGTQPASDAMLVQLERVLGDGMDIFEQARTYVRLEKYPAQFKDYALLEQKAVGLHLYATLVVHGLFQTEEYARALIGGGYPPLPEQRVEELVEARLARRALFEREPVALIEVVLEESVLRRTIGGHEVMRGQMRHLAECARRRNVTLQVLPLEAGLGGEHAGDRGGMTLVETPEHDHLVYLEPQDESLLIKEPAKVSTYAQRYARIRAQALGPRESLDLIEQLAGEQR</sequence>
<organism evidence="2 3">
    <name type="scientific">Streptomyces spongiicola</name>
    <dbReference type="NCBI Taxonomy" id="1690221"/>
    <lineage>
        <taxon>Bacteria</taxon>
        <taxon>Bacillati</taxon>
        <taxon>Actinomycetota</taxon>
        <taxon>Actinomycetes</taxon>
        <taxon>Kitasatosporales</taxon>
        <taxon>Streptomycetaceae</taxon>
        <taxon>Streptomyces</taxon>
    </lineage>
</organism>